<dbReference type="Proteomes" id="UP000517523">
    <property type="component" value="Unassembled WGS sequence"/>
</dbReference>
<feature type="domain" description="ABC transmembrane type-1" evidence="7">
    <location>
        <begin position="91"/>
        <end position="307"/>
    </location>
</feature>
<keyword evidence="3 6" id="KW-0812">Transmembrane</keyword>
<dbReference type="InterPro" id="IPR000515">
    <property type="entry name" value="MetI-like"/>
</dbReference>
<evidence type="ECO:0000313" key="9">
    <source>
        <dbReference type="Proteomes" id="UP000517523"/>
    </source>
</evidence>
<dbReference type="InterPro" id="IPR035906">
    <property type="entry name" value="MetI-like_sf"/>
</dbReference>
<keyword evidence="4 6" id="KW-1133">Transmembrane helix</keyword>
<dbReference type="GO" id="GO:0055085">
    <property type="term" value="P:transmembrane transport"/>
    <property type="evidence" value="ECO:0007669"/>
    <property type="project" value="InterPro"/>
</dbReference>
<dbReference type="PROSITE" id="PS50928">
    <property type="entry name" value="ABC_TM1"/>
    <property type="match status" value="1"/>
</dbReference>
<comment type="subcellular location">
    <subcellularLocation>
        <location evidence="6">Cell membrane</location>
        <topology evidence="6">Multi-pass membrane protein</topology>
    </subcellularLocation>
    <subcellularLocation>
        <location evidence="1">Membrane</location>
        <topology evidence="1">Multi-pass membrane protein</topology>
    </subcellularLocation>
</comment>
<keyword evidence="2 6" id="KW-0813">Transport</keyword>
<accession>A0A839TTL6</accession>
<evidence type="ECO:0000256" key="3">
    <source>
        <dbReference type="ARBA" id="ARBA00022692"/>
    </source>
</evidence>
<evidence type="ECO:0000313" key="8">
    <source>
        <dbReference type="EMBL" id="MBB3128629.1"/>
    </source>
</evidence>
<evidence type="ECO:0000256" key="4">
    <source>
        <dbReference type="ARBA" id="ARBA00022989"/>
    </source>
</evidence>
<sequence>MKKTMHGNIPSAPVRSAKPATWKRTLYRERNLWLICLPLIAWVILFNYVPMYGILMAFVDYIPGKSIFTSDWVGLKHFKDFIHSPDFGHVLRNTLAISGLNILFGFPAPIVLALLLNELRKKKFKQIVQTISYLPHFISWVVVASILFTLLGNEGILNDILLRLGWIGKPISFLGEGKYFWGIITAANIWKDIGWSTIIYLSAMAGVDSEVYEAGRVDGLGRLGAMWHITLPGIRTTIVLLWILGIGGILNAGFEQQLLIGNAQTREYYEVVDTYAYKYGIQLGNYSYGAAVGLMKAVIAVILVFSANRVSKKVLDTSIF</sequence>
<dbReference type="AlphaFoldDB" id="A0A839TTL6"/>
<dbReference type="PANTHER" id="PTHR43496:SF1">
    <property type="entry name" value="POLYGALACTURONAN_RHAMNOGALACTURONAN TRANSPORT SYSTEM PERMEASE PROTEIN YTEP"/>
    <property type="match status" value="1"/>
</dbReference>
<keyword evidence="5 6" id="KW-0472">Membrane</keyword>
<protein>
    <submittedName>
        <fullName evidence="8">Putative aldouronate transport system permease protein</fullName>
    </submittedName>
</protein>
<proteinExistence type="inferred from homology"/>
<evidence type="ECO:0000259" key="7">
    <source>
        <dbReference type="PROSITE" id="PS50928"/>
    </source>
</evidence>
<feature type="transmembrane region" description="Helical" evidence="6">
    <location>
        <begin position="286"/>
        <end position="305"/>
    </location>
</feature>
<dbReference type="SUPFAM" id="SSF161098">
    <property type="entry name" value="MetI-like"/>
    <property type="match status" value="1"/>
</dbReference>
<dbReference type="Gene3D" id="1.10.3720.10">
    <property type="entry name" value="MetI-like"/>
    <property type="match status" value="1"/>
</dbReference>
<dbReference type="GO" id="GO:0005886">
    <property type="term" value="C:plasma membrane"/>
    <property type="evidence" value="ECO:0007669"/>
    <property type="project" value="UniProtKB-SubCell"/>
</dbReference>
<evidence type="ECO:0000256" key="1">
    <source>
        <dbReference type="ARBA" id="ARBA00004141"/>
    </source>
</evidence>
<gene>
    <name evidence="8" type="ORF">FHS19_003283</name>
</gene>
<evidence type="ECO:0000256" key="6">
    <source>
        <dbReference type="RuleBase" id="RU363032"/>
    </source>
</evidence>
<organism evidence="8 9">
    <name type="scientific">Paenibacillus rhizosphaerae</name>
    <dbReference type="NCBI Taxonomy" id="297318"/>
    <lineage>
        <taxon>Bacteria</taxon>
        <taxon>Bacillati</taxon>
        <taxon>Bacillota</taxon>
        <taxon>Bacilli</taxon>
        <taxon>Bacillales</taxon>
        <taxon>Paenibacillaceae</taxon>
        <taxon>Paenibacillus</taxon>
    </lineage>
</organism>
<dbReference type="PANTHER" id="PTHR43496">
    <property type="entry name" value="PROTEIN LPLB"/>
    <property type="match status" value="1"/>
</dbReference>
<dbReference type="EMBL" id="JACHXJ010000002">
    <property type="protein sequence ID" value="MBB3128629.1"/>
    <property type="molecule type" value="Genomic_DNA"/>
</dbReference>
<comment type="caution">
    <text evidence="8">The sequence shown here is derived from an EMBL/GenBank/DDBJ whole genome shotgun (WGS) entry which is preliminary data.</text>
</comment>
<evidence type="ECO:0000256" key="5">
    <source>
        <dbReference type="ARBA" id="ARBA00023136"/>
    </source>
</evidence>
<dbReference type="Pfam" id="PF00528">
    <property type="entry name" value="BPD_transp_1"/>
    <property type="match status" value="1"/>
</dbReference>
<feature type="transmembrane region" description="Helical" evidence="6">
    <location>
        <begin position="32"/>
        <end position="59"/>
    </location>
</feature>
<dbReference type="CDD" id="cd06261">
    <property type="entry name" value="TM_PBP2"/>
    <property type="match status" value="1"/>
</dbReference>
<evidence type="ECO:0000256" key="2">
    <source>
        <dbReference type="ARBA" id="ARBA00022448"/>
    </source>
</evidence>
<dbReference type="RefSeq" id="WP_246426586.1">
    <property type="nucleotide sequence ID" value="NZ_JACHXJ010000002.1"/>
</dbReference>
<name>A0A839TTL6_9BACL</name>
<feature type="transmembrane region" description="Helical" evidence="6">
    <location>
        <begin position="95"/>
        <end position="116"/>
    </location>
</feature>
<comment type="similarity">
    <text evidence="6">Belongs to the binding-protein-dependent transport system permease family.</text>
</comment>
<feature type="transmembrane region" description="Helical" evidence="6">
    <location>
        <begin position="137"/>
        <end position="156"/>
    </location>
</feature>
<reference evidence="8 9" key="1">
    <citation type="submission" date="2020-08" db="EMBL/GenBank/DDBJ databases">
        <title>Genomic Encyclopedia of Type Strains, Phase III (KMG-III): the genomes of soil and plant-associated and newly described type strains.</title>
        <authorList>
            <person name="Whitman W."/>
        </authorList>
    </citation>
    <scope>NUCLEOTIDE SEQUENCE [LARGE SCALE GENOMIC DNA]</scope>
    <source>
        <strain evidence="8 9">CECT 5831</strain>
    </source>
</reference>